<evidence type="ECO:0000313" key="1">
    <source>
        <dbReference type="EMBL" id="OWJ67563.1"/>
    </source>
</evidence>
<comment type="caution">
    <text evidence="1">The sequence shown here is derived from an EMBL/GenBank/DDBJ whole genome shotgun (WGS) entry which is preliminary data.</text>
</comment>
<dbReference type="OrthoDB" id="7282689at2"/>
<dbReference type="AlphaFoldDB" id="A0A211ZQL2"/>
<accession>A0A211ZQL2</accession>
<keyword evidence="2" id="KW-1185">Reference proteome</keyword>
<protein>
    <submittedName>
        <fullName evidence="1">Uncharacterized protein</fullName>
    </submittedName>
</protein>
<dbReference type="EMBL" id="NHON01000012">
    <property type="protein sequence ID" value="OWJ67563.1"/>
    <property type="molecule type" value="Genomic_DNA"/>
</dbReference>
<name>A0A211ZQL2_9PROT</name>
<dbReference type="Proteomes" id="UP000196655">
    <property type="component" value="Unassembled WGS sequence"/>
</dbReference>
<dbReference type="RefSeq" id="WP_088150702.1">
    <property type="nucleotide sequence ID" value="NZ_NHON01000012.1"/>
</dbReference>
<evidence type="ECO:0000313" key="2">
    <source>
        <dbReference type="Proteomes" id="UP000196655"/>
    </source>
</evidence>
<proteinExistence type="predicted"/>
<gene>
    <name evidence="1" type="ORF">BWR60_09165</name>
</gene>
<reference evidence="2" key="1">
    <citation type="submission" date="2017-05" db="EMBL/GenBank/DDBJ databases">
        <authorList>
            <person name="Macchi M."/>
            <person name="Festa S."/>
            <person name="Coppotelli B.M."/>
            <person name="Morelli I.S."/>
        </authorList>
    </citation>
    <scope>NUCLEOTIDE SEQUENCE [LARGE SCALE GENOMIC DNA]</scope>
    <source>
        <strain evidence="2">I</strain>
    </source>
</reference>
<sequence length="80" mass="9215">MVENVENLILEHLRAVRADIAALREDTREIKTRLVRIEGSTAGLRREQAGDAETIAHLQAQLDRLREDIDRISRRLEITD</sequence>
<organism evidence="1 2">
    <name type="scientific">Inquilinus limosus</name>
    <dbReference type="NCBI Taxonomy" id="171674"/>
    <lineage>
        <taxon>Bacteria</taxon>
        <taxon>Pseudomonadati</taxon>
        <taxon>Pseudomonadota</taxon>
        <taxon>Alphaproteobacteria</taxon>
        <taxon>Rhodospirillales</taxon>
        <taxon>Rhodospirillaceae</taxon>
        <taxon>Inquilinus</taxon>
    </lineage>
</organism>